<dbReference type="PROSITE" id="PS01331">
    <property type="entry name" value="THYMIDYLATE_KINASE"/>
    <property type="match status" value="1"/>
</dbReference>
<dbReference type="AlphaFoldDB" id="A0AAC8ZMF0"/>
<dbReference type="PANTHER" id="PTHR10344">
    <property type="entry name" value="THYMIDYLATE KINASE"/>
    <property type="match status" value="1"/>
</dbReference>
<reference evidence="14 15" key="1">
    <citation type="journal article" date="2016" name="Int. J. Syst. Evol. Microbiol.">
        <title>Reclassification of Wolbachia persica as Francisella persica comb. nov. and emended description of the family Francisellaceae.</title>
        <authorList>
            <person name="Larson M.A."/>
            <person name="Nalbantoglu U."/>
            <person name="Sayood K."/>
            <person name="Zentz E.B."/>
            <person name="Cer R.Z."/>
            <person name="Iwen P.C."/>
            <person name="Francesconi S.C."/>
            <person name="Bishop-Lilly K.A."/>
            <person name="Mokashi V.P."/>
            <person name="Sjostedt A."/>
            <person name="Hinrichs S.H."/>
        </authorList>
    </citation>
    <scope>NUCLEOTIDE SEQUENCE [LARGE SCALE GENOMIC DNA]</scope>
    <source>
        <strain evidence="14 15">FSC845</strain>
    </source>
</reference>
<dbReference type="Proteomes" id="UP000242800">
    <property type="component" value="Chromosome"/>
</dbReference>
<dbReference type="SUPFAM" id="SSF52540">
    <property type="entry name" value="P-loop containing nucleoside triphosphate hydrolases"/>
    <property type="match status" value="1"/>
</dbReference>
<dbReference type="CDD" id="cd01672">
    <property type="entry name" value="TMPK"/>
    <property type="match status" value="1"/>
</dbReference>
<evidence type="ECO:0000256" key="9">
    <source>
        <dbReference type="ARBA" id="ARBA00029962"/>
    </source>
</evidence>
<evidence type="ECO:0000256" key="4">
    <source>
        <dbReference type="ARBA" id="ARBA00022679"/>
    </source>
</evidence>
<dbReference type="InterPro" id="IPR027417">
    <property type="entry name" value="P-loop_NTPase"/>
</dbReference>
<proteinExistence type="inferred from homology"/>
<keyword evidence="7 12" id="KW-0418">Kinase</keyword>
<dbReference type="GO" id="GO:0006233">
    <property type="term" value="P:dTDP biosynthetic process"/>
    <property type="evidence" value="ECO:0007669"/>
    <property type="project" value="InterPro"/>
</dbReference>
<evidence type="ECO:0000256" key="2">
    <source>
        <dbReference type="ARBA" id="ARBA00012980"/>
    </source>
</evidence>
<dbReference type="RefSeq" id="WP_064460667.1">
    <property type="nucleotide sequence ID" value="NZ_CP012505.1"/>
</dbReference>
<protein>
    <recommendedName>
        <fullName evidence="3 12">Thymidylate kinase</fullName>
        <ecNumber evidence="2 12">2.7.4.9</ecNumber>
    </recommendedName>
    <alternativeName>
        <fullName evidence="9 12">dTMP kinase</fullName>
    </alternativeName>
</protein>
<evidence type="ECO:0000259" key="13">
    <source>
        <dbReference type="Pfam" id="PF02223"/>
    </source>
</evidence>
<dbReference type="Gene3D" id="3.40.50.300">
    <property type="entry name" value="P-loop containing nucleotide triphosphate hydrolases"/>
    <property type="match status" value="1"/>
</dbReference>
<dbReference type="Pfam" id="PF02223">
    <property type="entry name" value="Thymidylate_kin"/>
    <property type="match status" value="1"/>
</dbReference>
<evidence type="ECO:0000256" key="12">
    <source>
        <dbReference type="HAMAP-Rule" id="MF_00165"/>
    </source>
</evidence>
<evidence type="ECO:0000256" key="8">
    <source>
        <dbReference type="ARBA" id="ARBA00022840"/>
    </source>
</evidence>
<evidence type="ECO:0000256" key="11">
    <source>
        <dbReference type="ARBA" id="ARBA00057735"/>
    </source>
</evidence>
<dbReference type="GO" id="GO:0005524">
    <property type="term" value="F:ATP binding"/>
    <property type="evidence" value="ECO:0007669"/>
    <property type="project" value="UniProtKB-UniRule"/>
</dbReference>
<evidence type="ECO:0000256" key="10">
    <source>
        <dbReference type="ARBA" id="ARBA00048743"/>
    </source>
</evidence>
<keyword evidence="4 12" id="KW-0808">Transferase</keyword>
<keyword evidence="15" id="KW-1185">Reference proteome</keyword>
<keyword evidence="5 12" id="KW-0545">Nucleotide biosynthesis</keyword>
<organism evidence="14 15">
    <name type="scientific">Francisella persica ATCC VR-331</name>
    <dbReference type="NCBI Taxonomy" id="1086726"/>
    <lineage>
        <taxon>Bacteria</taxon>
        <taxon>Pseudomonadati</taxon>
        <taxon>Pseudomonadota</taxon>
        <taxon>Gammaproteobacteria</taxon>
        <taxon>Thiotrichales</taxon>
        <taxon>Francisellaceae</taxon>
        <taxon>Francisella</taxon>
    </lineage>
</organism>
<dbReference type="GO" id="GO:0006227">
    <property type="term" value="P:dUDP biosynthetic process"/>
    <property type="evidence" value="ECO:0007669"/>
    <property type="project" value="TreeGrafter"/>
</dbReference>
<keyword evidence="8 12" id="KW-0067">ATP-binding</keyword>
<comment type="similarity">
    <text evidence="1 12">Belongs to the thymidylate kinase family.</text>
</comment>
<dbReference type="NCBIfam" id="TIGR00041">
    <property type="entry name" value="DTMP_kinase"/>
    <property type="match status" value="1"/>
</dbReference>
<feature type="domain" description="Thymidylate kinase-like" evidence="13">
    <location>
        <begin position="8"/>
        <end position="197"/>
    </location>
</feature>
<evidence type="ECO:0000313" key="15">
    <source>
        <dbReference type="Proteomes" id="UP000242800"/>
    </source>
</evidence>
<dbReference type="GO" id="GO:0006235">
    <property type="term" value="P:dTTP biosynthetic process"/>
    <property type="evidence" value="ECO:0007669"/>
    <property type="project" value="UniProtKB-UniRule"/>
</dbReference>
<accession>A0AAC8ZMF0</accession>
<dbReference type="EC" id="2.7.4.9" evidence="2 12"/>
<dbReference type="HAMAP" id="MF_00165">
    <property type="entry name" value="Thymidylate_kinase"/>
    <property type="match status" value="1"/>
</dbReference>
<gene>
    <name evidence="12" type="primary">tmk</name>
    <name evidence="14" type="ORF">ACH24_00105</name>
</gene>
<dbReference type="InterPro" id="IPR018094">
    <property type="entry name" value="Thymidylate_kinase"/>
</dbReference>
<comment type="function">
    <text evidence="11 12">Phosphorylation of dTMP to form dTDP in both de novo and salvage pathways of dTTP synthesis.</text>
</comment>
<dbReference type="PANTHER" id="PTHR10344:SF4">
    <property type="entry name" value="UMP-CMP KINASE 2, MITOCHONDRIAL"/>
    <property type="match status" value="1"/>
</dbReference>
<name>A0AAC8ZMF0_9GAMM</name>
<dbReference type="InterPro" id="IPR039430">
    <property type="entry name" value="Thymidylate_kin-like_dom"/>
</dbReference>
<dbReference type="EMBL" id="CP012505">
    <property type="protein sequence ID" value="ALB01249.1"/>
    <property type="molecule type" value="Genomic_DNA"/>
</dbReference>
<evidence type="ECO:0000256" key="6">
    <source>
        <dbReference type="ARBA" id="ARBA00022741"/>
    </source>
</evidence>
<feature type="binding site" evidence="12">
    <location>
        <begin position="10"/>
        <end position="17"/>
    </location>
    <ligand>
        <name>ATP</name>
        <dbReference type="ChEBI" id="CHEBI:30616"/>
    </ligand>
</feature>
<dbReference type="InterPro" id="IPR018095">
    <property type="entry name" value="Thymidylate_kin_CS"/>
</dbReference>
<keyword evidence="6 12" id="KW-0547">Nucleotide-binding</keyword>
<evidence type="ECO:0000256" key="3">
    <source>
        <dbReference type="ARBA" id="ARBA00017144"/>
    </source>
</evidence>
<sequence length="215" mass="24559">MQSKFIVIEGLDGAGKSTAISFVRKYLEQNKLAAIYTREPGGTKIAEDLRNLVLHNKYDEEIHSDSELLMIYAGRVQHYRSLIAPALEKGINIVSDRFYWSSMAYQGGGRGVELSKIRALNDNFLNGCEPDLVIYLDIDPILGLQRAQKVGSPDRIEKAGLEFFNRTRKVFKDLVKESDNAIEIDATQPIQEVEKQIYLLLDKHYLQIARKNYYE</sequence>
<comment type="catalytic activity">
    <reaction evidence="10 12">
        <text>dTMP + ATP = dTDP + ADP</text>
        <dbReference type="Rhea" id="RHEA:13517"/>
        <dbReference type="ChEBI" id="CHEBI:30616"/>
        <dbReference type="ChEBI" id="CHEBI:58369"/>
        <dbReference type="ChEBI" id="CHEBI:63528"/>
        <dbReference type="ChEBI" id="CHEBI:456216"/>
        <dbReference type="EC" id="2.7.4.9"/>
    </reaction>
</comment>
<dbReference type="GO" id="GO:0005829">
    <property type="term" value="C:cytosol"/>
    <property type="evidence" value="ECO:0007669"/>
    <property type="project" value="TreeGrafter"/>
</dbReference>
<evidence type="ECO:0000256" key="1">
    <source>
        <dbReference type="ARBA" id="ARBA00009776"/>
    </source>
</evidence>
<dbReference type="FunFam" id="3.40.50.300:FF:000225">
    <property type="entry name" value="Thymidylate kinase"/>
    <property type="match status" value="1"/>
</dbReference>
<dbReference type="KEGG" id="fper:ACH24_00105"/>
<evidence type="ECO:0000256" key="5">
    <source>
        <dbReference type="ARBA" id="ARBA00022727"/>
    </source>
</evidence>
<dbReference type="GO" id="GO:0004798">
    <property type="term" value="F:dTMP kinase activity"/>
    <property type="evidence" value="ECO:0007669"/>
    <property type="project" value="UniProtKB-UniRule"/>
</dbReference>
<evidence type="ECO:0000256" key="7">
    <source>
        <dbReference type="ARBA" id="ARBA00022777"/>
    </source>
</evidence>
<evidence type="ECO:0000313" key="14">
    <source>
        <dbReference type="EMBL" id="ALB01249.1"/>
    </source>
</evidence>